<feature type="binding site" evidence="6">
    <location>
        <position position="209"/>
    </location>
    <ligand>
        <name>FMN</name>
        <dbReference type="ChEBI" id="CHEBI:58210"/>
    </ligand>
</feature>
<gene>
    <name evidence="8" type="primary">ntaA_1</name>
    <name evidence="8" type="ORF">D7316_00592</name>
</gene>
<sequence>MTRPDRRGLIINVNVLNVGIHAAAWQRTTESSTAFVDPDYYVRQAQIAERGTLDAVFLADGPALRENPAIKPSQALDPGIILGSVAAGTERLGIIGTFSTTFNEPVELAHRLLSLDRLSGGRFAWNIVTTYSASAGANFGLADLPDRETRYRRAGEFVDLVRALWRSASTAGVPGPAVAHEGEFFSAHGRLGQERSAQGEPLLVQAGGSPQGRDLAGAVADAVFTAELDLGAAIDHHRYVSGAAVRSGRAPDAVKILPGLITTIGSSHAEAERRAAEQDALLPEGFAAQRLSQVIGEDLARYDLHEPFPRHLLEPVADPARFGASLGFRESIVRVILARDLTVGEAVRAFSGSGHRVVVGTPEDVADTIEHWYLAGAADGVNLMPDVFPDGLEIFVDEVVPLLRERGIFRYDYTESTLRERYTRNPSNAPSGRRGVA</sequence>
<reference evidence="8 9" key="1">
    <citation type="submission" date="2018-11" db="EMBL/GenBank/DDBJ databases">
        <title>Gordonia insulae sp. nov., isolated from an island soil.</title>
        <authorList>
            <person name="Kim Y.S."/>
            <person name="Kim S.B."/>
        </authorList>
    </citation>
    <scope>NUCLEOTIDE SEQUENCE [LARGE SCALE GENOMIC DNA]</scope>
    <source>
        <strain evidence="8 9">MMS17-SY073</strain>
    </source>
</reference>
<evidence type="ECO:0000256" key="6">
    <source>
        <dbReference type="PIRSR" id="PIRSR000337-1"/>
    </source>
</evidence>
<dbReference type="InterPro" id="IPR051260">
    <property type="entry name" value="Diverse_substr_monoxygenases"/>
</dbReference>
<dbReference type="PIRSF" id="PIRSF000337">
    <property type="entry name" value="NTA_MOA"/>
    <property type="match status" value="1"/>
</dbReference>
<dbReference type="SUPFAM" id="SSF51679">
    <property type="entry name" value="Bacterial luciferase-like"/>
    <property type="match status" value="1"/>
</dbReference>
<feature type="binding site" evidence="6">
    <location>
        <position position="97"/>
    </location>
    <ligand>
        <name>FMN</name>
        <dbReference type="ChEBI" id="CHEBI:58210"/>
    </ligand>
</feature>
<dbReference type="EC" id="1.14.14.10" evidence="8"/>
<dbReference type="Proteomes" id="UP000271469">
    <property type="component" value="Chromosome"/>
</dbReference>
<evidence type="ECO:0000313" key="9">
    <source>
        <dbReference type="Proteomes" id="UP000271469"/>
    </source>
</evidence>
<organism evidence="8 9">
    <name type="scientific">Gordonia insulae</name>
    <dbReference type="NCBI Taxonomy" id="2420509"/>
    <lineage>
        <taxon>Bacteria</taxon>
        <taxon>Bacillati</taxon>
        <taxon>Actinomycetota</taxon>
        <taxon>Actinomycetes</taxon>
        <taxon>Mycobacteriales</taxon>
        <taxon>Gordoniaceae</taxon>
        <taxon>Gordonia</taxon>
    </lineage>
</organism>
<keyword evidence="1 6" id="KW-0285">Flavoprotein</keyword>
<feature type="binding site" evidence="6">
    <location>
        <position position="60"/>
    </location>
    <ligand>
        <name>FMN</name>
        <dbReference type="ChEBI" id="CHEBI:58210"/>
    </ligand>
</feature>
<keyword evidence="3 8" id="KW-0560">Oxidoreductase</keyword>
<accession>A0A3G8JHM0</accession>
<feature type="binding site" evidence="6">
    <location>
        <position position="151"/>
    </location>
    <ligand>
        <name>FMN</name>
        <dbReference type="ChEBI" id="CHEBI:58210"/>
    </ligand>
</feature>
<evidence type="ECO:0000256" key="4">
    <source>
        <dbReference type="ARBA" id="ARBA00023033"/>
    </source>
</evidence>
<dbReference type="InterPro" id="IPR011251">
    <property type="entry name" value="Luciferase-like_dom"/>
</dbReference>
<evidence type="ECO:0000256" key="1">
    <source>
        <dbReference type="ARBA" id="ARBA00022630"/>
    </source>
</evidence>
<comment type="similarity">
    <text evidence="5">Belongs to the NtaA/SnaA/DszA monooxygenase family.</text>
</comment>
<dbReference type="Pfam" id="PF00296">
    <property type="entry name" value="Bac_luciferase"/>
    <property type="match status" value="1"/>
</dbReference>
<evidence type="ECO:0000313" key="8">
    <source>
        <dbReference type="EMBL" id="AZG44012.1"/>
    </source>
</evidence>
<dbReference type="Gene3D" id="3.20.20.30">
    <property type="entry name" value="Luciferase-like domain"/>
    <property type="match status" value="1"/>
</dbReference>
<evidence type="ECO:0000259" key="7">
    <source>
        <dbReference type="Pfam" id="PF00296"/>
    </source>
</evidence>
<dbReference type="PANTHER" id="PTHR30011">
    <property type="entry name" value="ALKANESULFONATE MONOOXYGENASE-RELATED"/>
    <property type="match status" value="1"/>
</dbReference>
<name>A0A3G8JHM0_9ACTN</name>
<proteinExistence type="inferred from homology"/>
<dbReference type="PANTHER" id="PTHR30011:SF16">
    <property type="entry name" value="C2H2 FINGER DOMAIN TRANSCRIPTION FACTOR (EUROFUNG)-RELATED"/>
    <property type="match status" value="1"/>
</dbReference>
<dbReference type="OrthoDB" id="4437611at2"/>
<dbReference type="AlphaFoldDB" id="A0A3G8JHM0"/>
<keyword evidence="9" id="KW-1185">Reference proteome</keyword>
<keyword evidence="4 8" id="KW-0503">Monooxygenase</keyword>
<evidence type="ECO:0000256" key="2">
    <source>
        <dbReference type="ARBA" id="ARBA00022643"/>
    </source>
</evidence>
<protein>
    <submittedName>
        <fullName evidence="8">Nitrilotriacetate monooxygenase component A</fullName>
        <ecNumber evidence="8">1.14.14.10</ecNumber>
    </submittedName>
</protein>
<dbReference type="InterPro" id="IPR036661">
    <property type="entry name" value="Luciferase-like_sf"/>
</dbReference>
<evidence type="ECO:0000256" key="3">
    <source>
        <dbReference type="ARBA" id="ARBA00023002"/>
    </source>
</evidence>
<dbReference type="InterPro" id="IPR016215">
    <property type="entry name" value="NTA_MOA"/>
</dbReference>
<dbReference type="GO" id="GO:0018529">
    <property type="term" value="F:nitrilotriacetate monooxygenase activity"/>
    <property type="evidence" value="ECO:0007669"/>
    <property type="project" value="UniProtKB-EC"/>
</dbReference>
<evidence type="ECO:0000256" key="5">
    <source>
        <dbReference type="ARBA" id="ARBA00033748"/>
    </source>
</evidence>
<keyword evidence="2 6" id="KW-0288">FMN</keyword>
<dbReference type="EMBL" id="CP033972">
    <property type="protein sequence ID" value="AZG44012.1"/>
    <property type="molecule type" value="Genomic_DNA"/>
</dbReference>
<dbReference type="RefSeq" id="WP_124706962.1">
    <property type="nucleotide sequence ID" value="NZ_CP033972.1"/>
</dbReference>
<feature type="domain" description="Luciferase-like" evidence="7">
    <location>
        <begin position="29"/>
        <end position="377"/>
    </location>
</feature>
<dbReference type="KEGG" id="gom:D7316_00592"/>